<protein>
    <recommendedName>
        <fullName evidence="1">DOC domain-containing protein</fullName>
    </recommendedName>
</protein>
<dbReference type="Proteomes" id="UP001177023">
    <property type="component" value="Unassembled WGS sequence"/>
</dbReference>
<reference evidence="2" key="1">
    <citation type="submission" date="2023-06" db="EMBL/GenBank/DDBJ databases">
        <authorList>
            <person name="Delattre M."/>
        </authorList>
    </citation>
    <scope>NUCLEOTIDE SEQUENCE</scope>
    <source>
        <strain evidence="2">AF72</strain>
    </source>
</reference>
<keyword evidence="3" id="KW-1185">Reference proteome</keyword>
<dbReference type="PANTHER" id="PTHR45943">
    <property type="entry name" value="E3 UBIQUITIN-PROTEIN LIGASE MYCBP2"/>
    <property type="match status" value="1"/>
</dbReference>
<dbReference type="EMBL" id="CATQJA010001405">
    <property type="protein sequence ID" value="CAJ0567084.1"/>
    <property type="molecule type" value="Genomic_DNA"/>
</dbReference>
<dbReference type="GO" id="GO:0008582">
    <property type="term" value="P:regulation of synaptic assembly at neuromuscular junction"/>
    <property type="evidence" value="ECO:0007669"/>
    <property type="project" value="TreeGrafter"/>
</dbReference>
<name>A0AA36FTW7_9BILA</name>
<dbReference type="GO" id="GO:0005634">
    <property type="term" value="C:nucleus"/>
    <property type="evidence" value="ECO:0007669"/>
    <property type="project" value="TreeGrafter"/>
</dbReference>
<sequence>MVVCLTDGSPETFWECGEEDKNRARALTLTVRPNGTTPVLLAIFFDNVRDEMFRTNAVQIRAMLPDGSKRNLHTQQLDVQFVGWVKACVFGAQQAQIILRVAHRISAKPGRVAEASEALSIASAAIFVYPK</sequence>
<accession>A0AA36FTW7</accession>
<organism evidence="2 3">
    <name type="scientific">Mesorhabditis spiculigera</name>
    <dbReference type="NCBI Taxonomy" id="96644"/>
    <lineage>
        <taxon>Eukaryota</taxon>
        <taxon>Metazoa</taxon>
        <taxon>Ecdysozoa</taxon>
        <taxon>Nematoda</taxon>
        <taxon>Chromadorea</taxon>
        <taxon>Rhabditida</taxon>
        <taxon>Rhabditina</taxon>
        <taxon>Rhabditomorpha</taxon>
        <taxon>Rhabditoidea</taxon>
        <taxon>Rhabditidae</taxon>
        <taxon>Mesorhabditinae</taxon>
        <taxon>Mesorhabditis</taxon>
    </lineage>
</organism>
<proteinExistence type="predicted"/>
<gene>
    <name evidence="2" type="ORF">MSPICULIGERA_LOCUS5651</name>
</gene>
<dbReference type="InterPro" id="IPR004939">
    <property type="entry name" value="APC_su10/DOC_dom"/>
</dbReference>
<dbReference type="GO" id="GO:0005886">
    <property type="term" value="C:plasma membrane"/>
    <property type="evidence" value="ECO:0007669"/>
    <property type="project" value="TreeGrafter"/>
</dbReference>
<feature type="non-terminal residue" evidence="2">
    <location>
        <position position="131"/>
    </location>
</feature>
<feature type="domain" description="DOC" evidence="1">
    <location>
        <begin position="1"/>
        <end position="131"/>
    </location>
</feature>
<dbReference type="AlphaFoldDB" id="A0AA36FTW7"/>
<comment type="caution">
    <text evidence="2">The sequence shown here is derived from an EMBL/GenBank/DDBJ whole genome shotgun (WGS) entry which is preliminary data.</text>
</comment>
<dbReference type="PROSITE" id="PS51284">
    <property type="entry name" value="DOC"/>
    <property type="match status" value="1"/>
</dbReference>
<evidence type="ECO:0000313" key="2">
    <source>
        <dbReference type="EMBL" id="CAJ0567084.1"/>
    </source>
</evidence>
<evidence type="ECO:0000313" key="3">
    <source>
        <dbReference type="Proteomes" id="UP001177023"/>
    </source>
</evidence>
<evidence type="ECO:0000259" key="1">
    <source>
        <dbReference type="PROSITE" id="PS51284"/>
    </source>
</evidence>
<dbReference type="GO" id="GO:0061630">
    <property type="term" value="F:ubiquitin protein ligase activity"/>
    <property type="evidence" value="ECO:0007669"/>
    <property type="project" value="TreeGrafter"/>
</dbReference>
<dbReference type="PANTHER" id="PTHR45943:SF1">
    <property type="entry name" value="E3 UBIQUITIN-PROTEIN LIGASE MYCBP2"/>
    <property type="match status" value="1"/>
</dbReference>
<dbReference type="GO" id="GO:0007411">
    <property type="term" value="P:axon guidance"/>
    <property type="evidence" value="ECO:0007669"/>
    <property type="project" value="TreeGrafter"/>
</dbReference>